<dbReference type="InterPro" id="IPR003658">
    <property type="entry name" value="Anti-sigma_ant"/>
</dbReference>
<dbReference type="GO" id="GO:0043856">
    <property type="term" value="F:anti-sigma factor antagonist activity"/>
    <property type="evidence" value="ECO:0007669"/>
    <property type="project" value="InterPro"/>
</dbReference>
<dbReference type="CDD" id="cd07043">
    <property type="entry name" value="STAS_anti-anti-sigma_factors"/>
    <property type="match status" value="1"/>
</dbReference>
<dbReference type="PANTHER" id="PTHR33495:SF2">
    <property type="entry name" value="ANTI-SIGMA FACTOR ANTAGONIST TM_1081-RELATED"/>
    <property type="match status" value="1"/>
</dbReference>
<dbReference type="InterPro" id="IPR036513">
    <property type="entry name" value="STAS_dom_sf"/>
</dbReference>
<sequence length="149" mass="15329">MTAFFPHETTTAFGPARGPIDPVAAASPPASLELGSSRPTSAAAVVHVAGELDAETTPRLHELLAPRLSSDAETVIIDLSGLRFLGVTGLRLLAHAHRSATSRSTALRLVDGPVCVDRALHAAGWTGTVPTYPSVAAALAATTRFRATG</sequence>
<dbReference type="EMBL" id="JACHIV010000001">
    <property type="protein sequence ID" value="MBB5070605.1"/>
    <property type="molecule type" value="Genomic_DNA"/>
</dbReference>
<organism evidence="5 6">
    <name type="scientific">Saccharopolyspora gloriosae</name>
    <dbReference type="NCBI Taxonomy" id="455344"/>
    <lineage>
        <taxon>Bacteria</taxon>
        <taxon>Bacillati</taxon>
        <taxon>Actinomycetota</taxon>
        <taxon>Actinomycetes</taxon>
        <taxon>Pseudonocardiales</taxon>
        <taxon>Pseudonocardiaceae</taxon>
        <taxon>Saccharopolyspora</taxon>
    </lineage>
</organism>
<evidence type="ECO:0000256" key="3">
    <source>
        <dbReference type="SAM" id="MobiDB-lite"/>
    </source>
</evidence>
<dbReference type="Gene3D" id="3.30.750.24">
    <property type="entry name" value="STAS domain"/>
    <property type="match status" value="1"/>
</dbReference>
<accession>A0A840NKQ0</accession>
<evidence type="ECO:0000256" key="1">
    <source>
        <dbReference type="ARBA" id="ARBA00009013"/>
    </source>
</evidence>
<dbReference type="NCBIfam" id="TIGR00377">
    <property type="entry name" value="ant_ant_sig"/>
    <property type="match status" value="1"/>
</dbReference>
<proteinExistence type="inferred from homology"/>
<gene>
    <name evidence="5" type="ORF">BJ969_003693</name>
</gene>
<dbReference type="RefSeq" id="WP_184480323.1">
    <property type="nucleotide sequence ID" value="NZ_JACHIV010000001.1"/>
</dbReference>
<dbReference type="PANTHER" id="PTHR33495">
    <property type="entry name" value="ANTI-SIGMA FACTOR ANTAGONIST TM_1081-RELATED-RELATED"/>
    <property type="match status" value="1"/>
</dbReference>
<reference evidence="5 6" key="1">
    <citation type="submission" date="2020-08" db="EMBL/GenBank/DDBJ databases">
        <title>Sequencing the genomes of 1000 actinobacteria strains.</title>
        <authorList>
            <person name="Klenk H.-P."/>
        </authorList>
    </citation>
    <scope>NUCLEOTIDE SEQUENCE [LARGE SCALE GENOMIC DNA]</scope>
    <source>
        <strain evidence="5 6">DSM 45582</strain>
    </source>
</reference>
<feature type="region of interest" description="Disordered" evidence="3">
    <location>
        <begin position="1"/>
        <end position="36"/>
    </location>
</feature>
<dbReference type="AlphaFoldDB" id="A0A840NKQ0"/>
<dbReference type="PROSITE" id="PS50801">
    <property type="entry name" value="STAS"/>
    <property type="match status" value="1"/>
</dbReference>
<keyword evidence="6" id="KW-1185">Reference proteome</keyword>
<dbReference type="InterPro" id="IPR002645">
    <property type="entry name" value="STAS_dom"/>
</dbReference>
<evidence type="ECO:0000313" key="5">
    <source>
        <dbReference type="EMBL" id="MBB5070605.1"/>
    </source>
</evidence>
<evidence type="ECO:0000313" key="6">
    <source>
        <dbReference type="Proteomes" id="UP000580474"/>
    </source>
</evidence>
<comment type="caution">
    <text evidence="5">The sequence shown here is derived from an EMBL/GenBank/DDBJ whole genome shotgun (WGS) entry which is preliminary data.</text>
</comment>
<feature type="domain" description="STAS" evidence="4">
    <location>
        <begin position="45"/>
        <end position="142"/>
    </location>
</feature>
<dbReference type="Proteomes" id="UP000580474">
    <property type="component" value="Unassembled WGS sequence"/>
</dbReference>
<name>A0A840NKQ0_9PSEU</name>
<evidence type="ECO:0000259" key="4">
    <source>
        <dbReference type="PROSITE" id="PS50801"/>
    </source>
</evidence>
<comment type="similarity">
    <text evidence="1 2">Belongs to the anti-sigma-factor antagonist family.</text>
</comment>
<dbReference type="SUPFAM" id="SSF52091">
    <property type="entry name" value="SpoIIaa-like"/>
    <property type="match status" value="1"/>
</dbReference>
<protein>
    <recommendedName>
        <fullName evidence="2">Anti-sigma factor antagonist</fullName>
    </recommendedName>
</protein>
<evidence type="ECO:0000256" key="2">
    <source>
        <dbReference type="RuleBase" id="RU003749"/>
    </source>
</evidence>
<dbReference type="Pfam" id="PF01740">
    <property type="entry name" value="STAS"/>
    <property type="match status" value="1"/>
</dbReference>